<feature type="domain" description="Glycosyl hydrolase family 92" evidence="1">
    <location>
        <begin position="49"/>
        <end position="112"/>
    </location>
</feature>
<dbReference type="GO" id="GO:0005829">
    <property type="term" value="C:cytosol"/>
    <property type="evidence" value="ECO:0007669"/>
    <property type="project" value="TreeGrafter"/>
</dbReference>
<dbReference type="Gene3D" id="2.70.98.10">
    <property type="match status" value="1"/>
</dbReference>
<comment type="caution">
    <text evidence="2">The sequence shown here is derived from an EMBL/GenBank/DDBJ whole genome shotgun (WGS) entry which is preliminary data.</text>
</comment>
<sequence length="112" mass="12234">MEAVDDHTVRCWVRNAVSGGAGLRGAWLTFDHDQVTTTTSVSYVDAAGADANLAVEGSRDFDQVRAQTQDRWRRELGRIEVRGGTPDDTAVFPTSLYHVLLQPSTATDVDGR</sequence>
<dbReference type="GO" id="GO:0006516">
    <property type="term" value="P:glycoprotein catabolic process"/>
    <property type="evidence" value="ECO:0007669"/>
    <property type="project" value="TreeGrafter"/>
</dbReference>
<proteinExistence type="predicted"/>
<name>A0A853AL65_9PSEU</name>
<dbReference type="Proteomes" id="UP000587002">
    <property type="component" value="Unassembled WGS sequence"/>
</dbReference>
<organism evidence="2 3">
    <name type="scientific">Saccharopolyspora hordei</name>
    <dbReference type="NCBI Taxonomy" id="1838"/>
    <lineage>
        <taxon>Bacteria</taxon>
        <taxon>Bacillati</taxon>
        <taxon>Actinomycetota</taxon>
        <taxon>Actinomycetes</taxon>
        <taxon>Pseudonocardiales</taxon>
        <taxon>Pseudonocardiaceae</taxon>
        <taxon>Saccharopolyspora</taxon>
    </lineage>
</organism>
<evidence type="ECO:0000313" key="3">
    <source>
        <dbReference type="Proteomes" id="UP000587002"/>
    </source>
</evidence>
<reference evidence="2 3" key="1">
    <citation type="submission" date="2020-07" db="EMBL/GenBank/DDBJ databases">
        <title>Sequencing the genomes of 1000 actinobacteria strains.</title>
        <authorList>
            <person name="Klenk H.-P."/>
        </authorList>
    </citation>
    <scope>NUCLEOTIDE SEQUENCE [LARGE SCALE GENOMIC DNA]</scope>
    <source>
        <strain evidence="2 3">DSM 44065</strain>
    </source>
</reference>
<protein>
    <submittedName>
        <fullName evidence="2">Putative alpha-1,2-mannosidase</fullName>
    </submittedName>
</protein>
<dbReference type="EMBL" id="JACCFJ010000001">
    <property type="protein sequence ID" value="NYI83789.1"/>
    <property type="molecule type" value="Genomic_DNA"/>
</dbReference>
<dbReference type="AlphaFoldDB" id="A0A853AL65"/>
<dbReference type="Pfam" id="PF07971">
    <property type="entry name" value="Glyco_hydro_92"/>
    <property type="match status" value="1"/>
</dbReference>
<dbReference type="InterPro" id="IPR012939">
    <property type="entry name" value="Glyco_hydro_92"/>
</dbReference>
<dbReference type="RefSeq" id="WP_343050085.1">
    <property type="nucleotide sequence ID" value="NZ_BAABFH010000001.1"/>
</dbReference>
<evidence type="ECO:0000259" key="1">
    <source>
        <dbReference type="Pfam" id="PF07971"/>
    </source>
</evidence>
<dbReference type="GO" id="GO:0030246">
    <property type="term" value="F:carbohydrate binding"/>
    <property type="evidence" value="ECO:0007669"/>
    <property type="project" value="InterPro"/>
</dbReference>
<dbReference type="PANTHER" id="PTHR12143:SF39">
    <property type="entry name" value="SECRETED PROTEIN"/>
    <property type="match status" value="1"/>
</dbReference>
<keyword evidence="3" id="KW-1185">Reference proteome</keyword>
<dbReference type="GO" id="GO:0000224">
    <property type="term" value="F:peptide-N4-(N-acetyl-beta-glucosaminyl)asparagine amidase activity"/>
    <property type="evidence" value="ECO:0007669"/>
    <property type="project" value="TreeGrafter"/>
</dbReference>
<dbReference type="InterPro" id="IPR050883">
    <property type="entry name" value="PNGase"/>
</dbReference>
<evidence type="ECO:0000313" key="2">
    <source>
        <dbReference type="EMBL" id="NYI83789.1"/>
    </source>
</evidence>
<dbReference type="PANTHER" id="PTHR12143">
    <property type="entry name" value="PEPTIDE N-GLYCANASE PNGASE -RELATED"/>
    <property type="match status" value="1"/>
</dbReference>
<dbReference type="InterPro" id="IPR014718">
    <property type="entry name" value="GH-type_carb-bd"/>
</dbReference>
<gene>
    <name evidence="2" type="ORF">HNR68_002419</name>
</gene>
<accession>A0A853AL65</accession>